<evidence type="ECO:0000259" key="1">
    <source>
        <dbReference type="Pfam" id="PF12728"/>
    </source>
</evidence>
<organism evidence="2 3">
    <name type="scientific">Actinotalea ferrariae CF5-4</name>
    <dbReference type="NCBI Taxonomy" id="948458"/>
    <lineage>
        <taxon>Bacteria</taxon>
        <taxon>Bacillati</taxon>
        <taxon>Actinomycetota</taxon>
        <taxon>Actinomycetes</taxon>
        <taxon>Micrococcales</taxon>
        <taxon>Cellulomonadaceae</taxon>
        <taxon>Actinotalea</taxon>
    </lineage>
</organism>
<dbReference type="NCBIfam" id="TIGR01764">
    <property type="entry name" value="excise"/>
    <property type="match status" value="1"/>
</dbReference>
<dbReference type="Proteomes" id="UP000019753">
    <property type="component" value="Unassembled WGS sequence"/>
</dbReference>
<dbReference type="InterPro" id="IPR041657">
    <property type="entry name" value="HTH_17"/>
</dbReference>
<dbReference type="Pfam" id="PF12728">
    <property type="entry name" value="HTH_17"/>
    <property type="match status" value="1"/>
</dbReference>
<comment type="caution">
    <text evidence="2">The sequence shown here is derived from an EMBL/GenBank/DDBJ whole genome shotgun (WGS) entry which is preliminary data.</text>
</comment>
<proteinExistence type="predicted"/>
<dbReference type="AlphaFoldDB" id="A0A021W0M6"/>
<feature type="domain" description="Helix-turn-helix" evidence="1">
    <location>
        <begin position="9"/>
        <end position="57"/>
    </location>
</feature>
<gene>
    <name evidence="2" type="ORF">N866_03345</name>
</gene>
<evidence type="ECO:0000313" key="2">
    <source>
        <dbReference type="EMBL" id="EYR64852.1"/>
    </source>
</evidence>
<dbReference type="GO" id="GO:0003677">
    <property type="term" value="F:DNA binding"/>
    <property type="evidence" value="ECO:0007669"/>
    <property type="project" value="InterPro"/>
</dbReference>
<evidence type="ECO:0000313" key="3">
    <source>
        <dbReference type="Proteomes" id="UP000019753"/>
    </source>
</evidence>
<sequence>MISADDKRLYTIPETAQVLGIGRTTVYDLLASGQLKRVKVGTRALIHADCIDEFVARLMAEQHPETIAELPAAA</sequence>
<reference evidence="2 3" key="1">
    <citation type="submission" date="2014-01" db="EMBL/GenBank/DDBJ databases">
        <title>Actinotalea ferrariae CF5-4.</title>
        <authorList>
            <person name="Chen F."/>
            <person name="Li Y."/>
            <person name="Wang G."/>
        </authorList>
    </citation>
    <scope>NUCLEOTIDE SEQUENCE [LARGE SCALE GENOMIC DNA]</scope>
    <source>
        <strain evidence="2 3">CF5-4</strain>
    </source>
</reference>
<name>A0A021W0M6_9CELL</name>
<protein>
    <submittedName>
        <fullName evidence="2">Excisionase</fullName>
    </submittedName>
</protein>
<dbReference type="InterPro" id="IPR010093">
    <property type="entry name" value="SinI_DNA-bd"/>
</dbReference>
<keyword evidence="3" id="KW-1185">Reference proteome</keyword>
<dbReference type="EMBL" id="AXCW01000014">
    <property type="protein sequence ID" value="EYR64852.1"/>
    <property type="molecule type" value="Genomic_DNA"/>
</dbReference>
<accession>A0A021W0M6</accession>